<dbReference type="InterPro" id="IPR029062">
    <property type="entry name" value="Class_I_gatase-like"/>
</dbReference>
<dbReference type="Gene3D" id="3.40.50.880">
    <property type="match status" value="1"/>
</dbReference>
<evidence type="ECO:0000313" key="5">
    <source>
        <dbReference type="EMBL" id="MDZ8117054.1"/>
    </source>
</evidence>
<comment type="caution">
    <text evidence="5">The sequence shown here is derived from an EMBL/GenBank/DDBJ whole genome shotgun (WGS) entry which is preliminary data.</text>
</comment>
<organism evidence="5 6">
    <name type="scientific">Pontiella agarivorans</name>
    <dbReference type="NCBI Taxonomy" id="3038953"/>
    <lineage>
        <taxon>Bacteria</taxon>
        <taxon>Pseudomonadati</taxon>
        <taxon>Kiritimatiellota</taxon>
        <taxon>Kiritimatiellia</taxon>
        <taxon>Kiritimatiellales</taxon>
        <taxon>Pontiellaceae</taxon>
        <taxon>Pontiella</taxon>
    </lineage>
</organism>
<accession>A0ABU5MS69</accession>
<keyword evidence="3" id="KW-0175">Coiled coil</keyword>
<proteinExistence type="predicted"/>
<keyword evidence="6" id="KW-1185">Reference proteome</keyword>
<dbReference type="GO" id="GO:0004565">
    <property type="term" value="F:beta-galactosidase activity"/>
    <property type="evidence" value="ECO:0007669"/>
    <property type="project" value="UniProtKB-EC"/>
</dbReference>
<dbReference type="EMBL" id="JARVCO010000002">
    <property type="protein sequence ID" value="MDZ8117054.1"/>
    <property type="molecule type" value="Genomic_DNA"/>
</dbReference>
<evidence type="ECO:0000259" key="4">
    <source>
        <dbReference type="Pfam" id="PF02449"/>
    </source>
</evidence>
<reference evidence="5 6" key="1">
    <citation type="journal article" date="2024" name="Appl. Environ. Microbiol.">
        <title>Pontiella agarivorans sp. nov., a novel marine anaerobic bacterium capable of degrading macroalgal polysaccharides and fixing nitrogen.</title>
        <authorList>
            <person name="Liu N."/>
            <person name="Kivenson V."/>
            <person name="Peng X."/>
            <person name="Cui Z."/>
            <person name="Lankiewicz T.S."/>
            <person name="Gosselin K.M."/>
            <person name="English C.J."/>
            <person name="Blair E.M."/>
            <person name="O'Malley M.A."/>
            <person name="Valentine D.L."/>
        </authorList>
    </citation>
    <scope>NUCLEOTIDE SEQUENCE [LARGE SCALE GENOMIC DNA]</scope>
    <source>
        <strain evidence="5 6">NLcol2</strain>
    </source>
</reference>
<feature type="coiled-coil region" evidence="3">
    <location>
        <begin position="14"/>
        <end position="41"/>
    </location>
</feature>
<evidence type="ECO:0000256" key="2">
    <source>
        <dbReference type="ARBA" id="ARBA00023295"/>
    </source>
</evidence>
<evidence type="ECO:0000256" key="1">
    <source>
        <dbReference type="ARBA" id="ARBA00022801"/>
    </source>
</evidence>
<dbReference type="SUPFAM" id="SSF51445">
    <property type="entry name" value="(Trans)glycosidases"/>
    <property type="match status" value="1"/>
</dbReference>
<dbReference type="RefSeq" id="WP_322606860.1">
    <property type="nucleotide sequence ID" value="NZ_JARVCO010000002.1"/>
</dbReference>
<keyword evidence="2 5" id="KW-0326">Glycosidase</keyword>
<sequence length="750" mass="85178">MSMAGAVLGAESPEDTARLKIKNLQTLINAAEKKGIDVQQEEMTVRTAEVFLKYADWDEAHIEENAGYFKDFRIYKDNAQQLAEELPDFERNDVIKMLDESGVYLQQLIRGRAVRKPSPRIDWAGVTHDGDQLMFKQRPVFLADYTWKPDLPELNEFFGQQDGFYISPTQITDESGAINPSILKELKSKSDGKPGFIFINHGALPKWVTKKYGEAFTQFEGAPFHAYDIDHPGARDMISMLLKGTVPSMAGKKYTELGYMLCNEPRWITYKNGGKKVFYTGGVSDYTKKKFKVWLKKKHGSIAGLNRHWKTSFSGFDQVQLDIPIDISMVGTAQWYDWNAFNDDRVLEWFQFMKAELRKNDPAAKVHLKIMPSFFTDNDPCTGIDLEALTEMSEIIGNDCAAQYNNLRETAEWEEHYAFGWRELYMAYDFLKSVNPGQIVYNTESHLLSTGYSRDLYMDPAYARAVTWAAHTLGLSASQIWFWPRREDGSIRKRVGKGYPGSNNQQPRVTQAIHSTMMDLNAYSEEIIAMQRQRKPLRIFYSKTAAIQQRDYMDRIFDLYESLNFSGVSLGFATKNIITRHDNRSWEAILVHQSERVTLAEHAALQRYLDHGGTVILGPNSLKSNEYGEVLPSLIPGNGVLLQVGSRAEIKETALGLLADRNQLPEVEVMETNENGTKGCTWKCIKNSSGNIVISLVNLGNTDATINLQFRKADTQFRCRDLIHGTSISSAPVLKPYEVLFMEIQVAADQ</sequence>
<evidence type="ECO:0000256" key="3">
    <source>
        <dbReference type="SAM" id="Coils"/>
    </source>
</evidence>
<dbReference type="Proteomes" id="UP001290861">
    <property type="component" value="Unassembled WGS sequence"/>
</dbReference>
<feature type="domain" description="Glycoside hydrolase family 42 N-terminal" evidence="4">
    <location>
        <begin position="203"/>
        <end position="486"/>
    </location>
</feature>
<protein>
    <submittedName>
        <fullName evidence="5">Beta-galactosidase</fullName>
        <ecNumber evidence="5">3.2.1.23</ecNumber>
    </submittedName>
</protein>
<dbReference type="CDD" id="cd03143">
    <property type="entry name" value="A4_beta-galactosidase_middle_domain"/>
    <property type="match status" value="1"/>
</dbReference>
<dbReference type="Pfam" id="PF02449">
    <property type="entry name" value="Glyco_hydro_42"/>
    <property type="match status" value="1"/>
</dbReference>
<name>A0ABU5MS69_9BACT</name>
<keyword evidence="1 5" id="KW-0378">Hydrolase</keyword>
<dbReference type="InterPro" id="IPR017853">
    <property type="entry name" value="GH"/>
</dbReference>
<dbReference type="EC" id="3.2.1.23" evidence="5"/>
<evidence type="ECO:0000313" key="6">
    <source>
        <dbReference type="Proteomes" id="UP001290861"/>
    </source>
</evidence>
<dbReference type="InterPro" id="IPR013529">
    <property type="entry name" value="Glyco_hydro_42_N"/>
</dbReference>
<dbReference type="Gene3D" id="3.20.20.80">
    <property type="entry name" value="Glycosidases"/>
    <property type="match status" value="1"/>
</dbReference>
<gene>
    <name evidence="5" type="ORF">P9H32_00315</name>
</gene>